<feature type="region of interest" description="Disordered" evidence="1">
    <location>
        <begin position="1"/>
        <end position="20"/>
    </location>
</feature>
<keyword evidence="3" id="KW-1185">Reference proteome</keyword>
<dbReference type="NCBIfam" id="TIGR03083">
    <property type="entry name" value="maleylpyruvate isomerase family mycothiol-dependent enzyme"/>
    <property type="match status" value="1"/>
</dbReference>
<dbReference type="InterPro" id="IPR017520">
    <property type="entry name" value="CHP03086"/>
</dbReference>
<evidence type="ECO:0000256" key="1">
    <source>
        <dbReference type="SAM" id="MobiDB-lite"/>
    </source>
</evidence>
<protein>
    <recommendedName>
        <fullName evidence="4">Mycothiol-dependent maleylpyruvate isomerase metal-binding domain-containing protein</fullName>
    </recommendedName>
</protein>
<name>A0A498QGZ9_9MYCO</name>
<evidence type="ECO:0008006" key="4">
    <source>
        <dbReference type="Google" id="ProtNLM"/>
    </source>
</evidence>
<proteinExistence type="predicted"/>
<dbReference type="AlphaFoldDB" id="A0A498QGZ9"/>
<dbReference type="Proteomes" id="UP000273307">
    <property type="component" value="Unassembled WGS sequence"/>
</dbReference>
<dbReference type="InterPro" id="IPR034660">
    <property type="entry name" value="DinB/YfiT-like"/>
</dbReference>
<evidence type="ECO:0000313" key="3">
    <source>
        <dbReference type="Proteomes" id="UP000273307"/>
    </source>
</evidence>
<evidence type="ECO:0000313" key="2">
    <source>
        <dbReference type="EMBL" id="VBA44014.1"/>
    </source>
</evidence>
<accession>A0A498QGZ9</accession>
<dbReference type="SUPFAM" id="SSF109854">
    <property type="entry name" value="DinB/YfiT-like putative metalloenzymes"/>
    <property type="match status" value="1"/>
</dbReference>
<dbReference type="NCBIfam" id="TIGR03086">
    <property type="entry name" value="TIGR03086 family metal-binding protein"/>
    <property type="match status" value="1"/>
</dbReference>
<reference evidence="2 3" key="1">
    <citation type="submission" date="2018-09" db="EMBL/GenBank/DDBJ databases">
        <authorList>
            <person name="Tagini F."/>
        </authorList>
    </citation>
    <scope>NUCLEOTIDE SEQUENCE [LARGE SCALE GENOMIC DNA]</scope>
    <source>
        <strain evidence="2 3">MK136</strain>
    </source>
</reference>
<sequence>MAGMSSDLRPGPDSPPTDELQSAEAALGVLQQVLHTIGADDRAKQTPCTEYDVKGLTGHLLNSIMVLGGMVDAEFCMRDDTDSVERLVIGAARPALDAWHRHGLEGEVSLGPGSMSARVAVSVFSIEFLVHAWDYATAVGSEVRVADSLTEYVLGLARTLIKPHERSAAGFDAPVEVPEHASALDRLVAFTGRNPGG</sequence>
<dbReference type="EMBL" id="UPHP01000143">
    <property type="protein sequence ID" value="VBA44014.1"/>
    <property type="molecule type" value="Genomic_DNA"/>
</dbReference>
<dbReference type="InterPro" id="IPR017517">
    <property type="entry name" value="Maleyloyr_isom"/>
</dbReference>
<organism evidence="2 3">
    <name type="scientific">Mycobacterium attenuatum</name>
    <dbReference type="NCBI Taxonomy" id="2341086"/>
    <lineage>
        <taxon>Bacteria</taxon>
        <taxon>Bacillati</taxon>
        <taxon>Actinomycetota</taxon>
        <taxon>Actinomycetes</taxon>
        <taxon>Mycobacteriales</taxon>
        <taxon>Mycobacteriaceae</taxon>
        <taxon>Mycobacterium</taxon>
    </lineage>
</organism>
<gene>
    <name evidence="2" type="ORF">LAUMK136_05404</name>
</gene>